<sequence>MQKYDESKNDYYAIAYCSRTLSETERRWPAIQIELGAIIYALRQFKPYICLMDVILHSDHKPLTFLLSKSKTHDNLARWMVELQSYNIKVVHISGNKNTVADALSRAAEDRNETTTPAVELKDIIEFPVSLSCSTFEECMPIVSMPHNVAIQGCPEPIDFLNEQRNDPLLQSIFTIKANQLLPDALDENTRLQAETLANACVVRADGCLYYCKPTEGNPIHLLMVPHSLRDIVFHAYHCSPLSGGHMGWKKTLAKIMRKYYWPSIRRDVYTLCESCITCQMRRKPRPSFRERLIPVFSEAVFAKVGLDLCGPLPVTERGNKYILNIVCWFTRFVISVPLKDARANTIAHALLTECVLKYGTMSELVTDQASSFTSHFYTEFCNLLGIQQRFATPYHSMGNGATERTFHTFQVMLSKFINIKHEDWDLFLPCVSFCYNTSINEATGETPYFLMFGRDPVFTIDRILNPTERPHMPTFDEAAEYKAQLISALHLAWSQAAEHARDYKAKMSLQYDKHARPSNFQVGDRVFFRNYTTKIGLARKLCFPWIGQFRIIKLDPPHAIITSITSPQSKPRKVHLNQIKKVVEACGPASTLPTIPEEEAEFAQQPVEPIMGYQHDSSNSNAELPVQLSPSHNDSLGNSPQYNLRSRSTIRPPRRFDTD</sequence>
<dbReference type="PROSITE" id="PS50994">
    <property type="entry name" value="INTEGRASE"/>
    <property type="match status" value="1"/>
</dbReference>
<reference evidence="10 11" key="1">
    <citation type="submission" date="2014-03" db="EMBL/GenBank/DDBJ databases">
        <title>Draft genome of the hookworm Oesophagostomum dentatum.</title>
        <authorList>
            <person name="Mitreva M."/>
        </authorList>
    </citation>
    <scope>NUCLEOTIDE SEQUENCE [LARGE SCALE GENOMIC DNA]</scope>
    <source>
        <strain evidence="10 11">OD-Hann</strain>
    </source>
</reference>
<dbReference type="AlphaFoldDB" id="A0A0B1SYI4"/>
<dbReference type="InterPro" id="IPR043502">
    <property type="entry name" value="DNA/RNA_pol_sf"/>
</dbReference>
<dbReference type="Gene3D" id="1.10.340.70">
    <property type="match status" value="1"/>
</dbReference>
<keyword evidence="5" id="KW-0255">Endonuclease</keyword>
<feature type="compositionally biased region" description="Polar residues" evidence="8">
    <location>
        <begin position="616"/>
        <end position="650"/>
    </location>
</feature>
<evidence type="ECO:0000256" key="3">
    <source>
        <dbReference type="ARBA" id="ARBA00022695"/>
    </source>
</evidence>
<dbReference type="InterPro" id="IPR001584">
    <property type="entry name" value="Integrase_cat-core"/>
</dbReference>
<dbReference type="FunFam" id="1.10.340.70:FF:000001">
    <property type="entry name" value="Retrovirus-related Pol polyprotein from transposon gypsy-like Protein"/>
    <property type="match status" value="1"/>
</dbReference>
<evidence type="ECO:0000256" key="6">
    <source>
        <dbReference type="ARBA" id="ARBA00022801"/>
    </source>
</evidence>
<proteinExistence type="predicted"/>
<dbReference type="GO" id="GO:0003964">
    <property type="term" value="F:RNA-directed DNA polymerase activity"/>
    <property type="evidence" value="ECO:0007669"/>
    <property type="project" value="UniProtKB-KW"/>
</dbReference>
<dbReference type="Pfam" id="PF17917">
    <property type="entry name" value="RT_RNaseH"/>
    <property type="match status" value="1"/>
</dbReference>
<feature type="domain" description="Integrase catalytic" evidence="9">
    <location>
        <begin position="291"/>
        <end position="456"/>
    </location>
</feature>
<dbReference type="FunFam" id="3.30.420.10:FF:000032">
    <property type="entry name" value="Retrovirus-related Pol polyprotein from transposon 297-like Protein"/>
    <property type="match status" value="1"/>
</dbReference>
<organism evidence="10 11">
    <name type="scientific">Oesophagostomum dentatum</name>
    <name type="common">Nodular worm</name>
    <dbReference type="NCBI Taxonomy" id="61180"/>
    <lineage>
        <taxon>Eukaryota</taxon>
        <taxon>Metazoa</taxon>
        <taxon>Ecdysozoa</taxon>
        <taxon>Nematoda</taxon>
        <taxon>Chromadorea</taxon>
        <taxon>Rhabditida</taxon>
        <taxon>Rhabditina</taxon>
        <taxon>Rhabditomorpha</taxon>
        <taxon>Strongyloidea</taxon>
        <taxon>Strongylidae</taxon>
        <taxon>Oesophagostomum</taxon>
    </lineage>
</organism>
<dbReference type="EC" id="2.7.7.49" evidence="1"/>
<evidence type="ECO:0000256" key="7">
    <source>
        <dbReference type="ARBA" id="ARBA00022918"/>
    </source>
</evidence>
<dbReference type="PANTHER" id="PTHR37984:SF15">
    <property type="entry name" value="INTEGRASE CATALYTIC DOMAIN-CONTAINING PROTEIN"/>
    <property type="match status" value="1"/>
</dbReference>
<dbReference type="GO" id="GO:0004519">
    <property type="term" value="F:endonuclease activity"/>
    <property type="evidence" value="ECO:0007669"/>
    <property type="project" value="UniProtKB-KW"/>
</dbReference>
<feature type="region of interest" description="Disordered" evidence="8">
    <location>
        <begin position="612"/>
        <end position="660"/>
    </location>
</feature>
<keyword evidence="3" id="KW-0548">Nucleotidyltransferase</keyword>
<dbReference type="InterPro" id="IPR050951">
    <property type="entry name" value="Retrovirus_Pol_polyprotein"/>
</dbReference>
<keyword evidence="4" id="KW-0540">Nuclease</keyword>
<dbReference type="Pfam" id="PF17921">
    <property type="entry name" value="Integrase_H2C2"/>
    <property type="match status" value="1"/>
</dbReference>
<evidence type="ECO:0000256" key="2">
    <source>
        <dbReference type="ARBA" id="ARBA00022679"/>
    </source>
</evidence>
<keyword evidence="2" id="KW-0808">Transferase</keyword>
<dbReference type="GO" id="GO:0015074">
    <property type="term" value="P:DNA integration"/>
    <property type="evidence" value="ECO:0007669"/>
    <property type="project" value="InterPro"/>
</dbReference>
<dbReference type="PANTHER" id="PTHR37984">
    <property type="entry name" value="PROTEIN CBG26694"/>
    <property type="match status" value="1"/>
</dbReference>
<evidence type="ECO:0000256" key="4">
    <source>
        <dbReference type="ARBA" id="ARBA00022722"/>
    </source>
</evidence>
<dbReference type="GO" id="GO:0042575">
    <property type="term" value="C:DNA polymerase complex"/>
    <property type="evidence" value="ECO:0007669"/>
    <property type="project" value="UniProtKB-ARBA"/>
</dbReference>
<dbReference type="InterPro" id="IPR036397">
    <property type="entry name" value="RNaseH_sf"/>
</dbReference>
<dbReference type="GO" id="GO:0016787">
    <property type="term" value="F:hydrolase activity"/>
    <property type="evidence" value="ECO:0007669"/>
    <property type="project" value="UniProtKB-KW"/>
</dbReference>
<dbReference type="InterPro" id="IPR041373">
    <property type="entry name" value="RT_RNaseH"/>
</dbReference>
<dbReference type="InterPro" id="IPR041588">
    <property type="entry name" value="Integrase_H2C2"/>
</dbReference>
<evidence type="ECO:0000259" key="9">
    <source>
        <dbReference type="PROSITE" id="PS50994"/>
    </source>
</evidence>
<dbReference type="CDD" id="cd09274">
    <property type="entry name" value="RNase_HI_RT_Ty3"/>
    <property type="match status" value="1"/>
</dbReference>
<dbReference type="InterPro" id="IPR012337">
    <property type="entry name" value="RNaseH-like_sf"/>
</dbReference>
<evidence type="ECO:0000256" key="1">
    <source>
        <dbReference type="ARBA" id="ARBA00012493"/>
    </source>
</evidence>
<gene>
    <name evidence="10" type="ORF">OESDEN_11647</name>
</gene>
<evidence type="ECO:0000313" key="10">
    <source>
        <dbReference type="EMBL" id="KHJ88557.1"/>
    </source>
</evidence>
<protein>
    <recommendedName>
        <fullName evidence="1">RNA-directed DNA polymerase</fullName>
        <ecNumber evidence="1">2.7.7.49</ecNumber>
    </recommendedName>
</protein>
<keyword evidence="6" id="KW-0378">Hydrolase</keyword>
<dbReference type="GO" id="GO:0003676">
    <property type="term" value="F:nucleic acid binding"/>
    <property type="evidence" value="ECO:0007669"/>
    <property type="project" value="InterPro"/>
</dbReference>
<evidence type="ECO:0000313" key="11">
    <source>
        <dbReference type="Proteomes" id="UP000053660"/>
    </source>
</evidence>
<evidence type="ECO:0000256" key="8">
    <source>
        <dbReference type="SAM" id="MobiDB-lite"/>
    </source>
</evidence>
<dbReference type="SUPFAM" id="SSF53098">
    <property type="entry name" value="Ribonuclease H-like"/>
    <property type="match status" value="1"/>
</dbReference>
<dbReference type="Gene3D" id="3.30.420.10">
    <property type="entry name" value="Ribonuclease H-like superfamily/Ribonuclease H"/>
    <property type="match status" value="1"/>
</dbReference>
<accession>A0A0B1SYI4</accession>
<dbReference type="Proteomes" id="UP000053660">
    <property type="component" value="Unassembled WGS sequence"/>
</dbReference>
<keyword evidence="7" id="KW-0695">RNA-directed DNA polymerase</keyword>
<keyword evidence="11" id="KW-1185">Reference proteome</keyword>
<dbReference type="EMBL" id="KN555655">
    <property type="protein sequence ID" value="KHJ88557.1"/>
    <property type="molecule type" value="Genomic_DNA"/>
</dbReference>
<evidence type="ECO:0000256" key="5">
    <source>
        <dbReference type="ARBA" id="ARBA00022759"/>
    </source>
</evidence>
<dbReference type="Pfam" id="PF00665">
    <property type="entry name" value="rve"/>
    <property type="match status" value="1"/>
</dbReference>
<dbReference type="SUPFAM" id="SSF56672">
    <property type="entry name" value="DNA/RNA polymerases"/>
    <property type="match status" value="1"/>
</dbReference>
<name>A0A0B1SYI4_OESDE</name>
<dbReference type="OrthoDB" id="5865975at2759"/>